<organism evidence="2 3">
    <name type="scientific">Kribbella albertanoniae</name>
    <dbReference type="NCBI Taxonomy" id="1266829"/>
    <lineage>
        <taxon>Bacteria</taxon>
        <taxon>Bacillati</taxon>
        <taxon>Actinomycetota</taxon>
        <taxon>Actinomycetes</taxon>
        <taxon>Propionibacteriales</taxon>
        <taxon>Kribbellaceae</taxon>
        <taxon>Kribbella</taxon>
    </lineage>
</organism>
<keyword evidence="2" id="KW-0808">Transferase</keyword>
<dbReference type="InterPro" id="IPR002575">
    <property type="entry name" value="Aminoglycoside_PTrfase"/>
</dbReference>
<evidence type="ECO:0000313" key="2">
    <source>
        <dbReference type="EMBL" id="TDC28233.1"/>
    </source>
</evidence>
<name>A0A4R4Q0F8_9ACTN</name>
<dbReference type="OrthoDB" id="4706173at2"/>
<protein>
    <submittedName>
        <fullName evidence="2">Aminoglycoside phosphotransferase family protein</fullName>
    </submittedName>
</protein>
<dbReference type="SUPFAM" id="SSF56112">
    <property type="entry name" value="Protein kinase-like (PK-like)"/>
    <property type="match status" value="1"/>
</dbReference>
<evidence type="ECO:0000313" key="3">
    <source>
        <dbReference type="Proteomes" id="UP000295075"/>
    </source>
</evidence>
<dbReference type="EMBL" id="SMKA01000081">
    <property type="protein sequence ID" value="TDC28233.1"/>
    <property type="molecule type" value="Genomic_DNA"/>
</dbReference>
<dbReference type="Pfam" id="PF01636">
    <property type="entry name" value="APH"/>
    <property type="match status" value="1"/>
</dbReference>
<accession>A0A4R4Q0F8</accession>
<keyword evidence="3" id="KW-1185">Reference proteome</keyword>
<proteinExistence type="predicted"/>
<dbReference type="InterPro" id="IPR051678">
    <property type="entry name" value="AGP_Transferase"/>
</dbReference>
<dbReference type="PANTHER" id="PTHR21310">
    <property type="entry name" value="AMINOGLYCOSIDE PHOSPHOTRANSFERASE-RELATED-RELATED"/>
    <property type="match status" value="1"/>
</dbReference>
<comment type="caution">
    <text evidence="2">The sequence shown here is derived from an EMBL/GenBank/DDBJ whole genome shotgun (WGS) entry which is preliminary data.</text>
</comment>
<feature type="domain" description="Aminoglycoside phosphotransferase" evidence="1">
    <location>
        <begin position="57"/>
        <end position="262"/>
    </location>
</feature>
<dbReference type="AlphaFoldDB" id="A0A4R4Q0F8"/>
<sequence>MHRVVVMSDGDWRDGGFRERRPSGETFEWVEASMGRGSRVVGYRRMTGGVCSAVHRLTVERGGTRTFVVLRQYPGGLGLKGPLEQEIANLGVVAGSGLPVPSILAADVAGASTGGAPSLLMTRLPGHVDLNPAEPRSWLTRIAELAVLLHSLDLPAKTFRPWTDSWIAPLDGFRVPTDAHKPAVWKTAFAAMAELPPEDEAVFLHCDLLPVNLLWSRGKITGLTDWNSIHQGSRAIDVGHCRRYLAALYSPEWAEQLRSLYESIAGVTLDPWWDLYALLHYDDSASKWISAQVAGRRPVDVPGMTSGVETAVETALRRLG</sequence>
<dbReference type="Gene3D" id="3.90.1200.10">
    <property type="match status" value="1"/>
</dbReference>
<dbReference type="GO" id="GO:0016740">
    <property type="term" value="F:transferase activity"/>
    <property type="evidence" value="ECO:0007669"/>
    <property type="project" value="UniProtKB-KW"/>
</dbReference>
<reference evidence="2 3" key="1">
    <citation type="submission" date="2019-03" db="EMBL/GenBank/DDBJ databases">
        <title>Draft genome sequences of novel Actinobacteria.</title>
        <authorList>
            <person name="Sahin N."/>
            <person name="Ay H."/>
            <person name="Saygin H."/>
        </authorList>
    </citation>
    <scope>NUCLEOTIDE SEQUENCE [LARGE SCALE GENOMIC DNA]</scope>
    <source>
        <strain evidence="2 3">JCM 30547</strain>
    </source>
</reference>
<dbReference type="Proteomes" id="UP000295075">
    <property type="component" value="Unassembled WGS sequence"/>
</dbReference>
<gene>
    <name evidence="2" type="ORF">E1261_19050</name>
</gene>
<dbReference type="InterPro" id="IPR011009">
    <property type="entry name" value="Kinase-like_dom_sf"/>
</dbReference>
<evidence type="ECO:0000259" key="1">
    <source>
        <dbReference type="Pfam" id="PF01636"/>
    </source>
</evidence>